<dbReference type="Gene3D" id="3.40.980.10">
    <property type="entry name" value="MoaB/Mog-like domain"/>
    <property type="match status" value="1"/>
</dbReference>
<protein>
    <recommendedName>
        <fullName evidence="1">CinA-like protein</fullName>
    </recommendedName>
</protein>
<dbReference type="SMART" id="SM00852">
    <property type="entry name" value="MoCF_biosynth"/>
    <property type="match status" value="1"/>
</dbReference>
<gene>
    <name evidence="3" type="ORF">RMCFA_6641</name>
</gene>
<dbReference type="SUPFAM" id="SSF53218">
    <property type="entry name" value="Molybdenum cofactor biosynthesis proteins"/>
    <property type="match status" value="1"/>
</dbReference>
<dbReference type="CDD" id="cd00885">
    <property type="entry name" value="cinA"/>
    <property type="match status" value="1"/>
</dbReference>
<accession>A0A100WY48</accession>
<dbReference type="Pfam" id="PF02464">
    <property type="entry name" value="CinA"/>
    <property type="match status" value="1"/>
</dbReference>
<sequence length="429" mass="44947">MLRSVHGVSARAGIVVTGTEVLTGRVADRNGPWLADQLLELGVELAHITICGDRPRDIDAQLRFLAAEGVDLIVTSGGLGPTADDLTVATVAQFCGRELVLDEAMEEQIATILRKLIGDRPGVDFDAVRAANRKQAMVPAGSEVLAPVGTAPGVVVGGTPTVVVLPGPPRELQPMWHTAIATEAVRQAISGRTEYRQEMVRMFGLAESGLAETLRDAESTIAGFDALEITTCLRRGELEIVTRYEPESAEAYQALVALLRERHGAALYSEDGTTVDEQVAALLAGHRIATAESCTAGLLAARLADIPGCSDYFAGGVISYSNESKAELLNVDPVLIAEYGAVSEPVVDSMVTGALHHFGADTAVAISGIAGPGGGTPEKPVGTVCFAVRAGSVSVTRTLRLPGDRSDIRERATTVAMHLLRRALTGAGD</sequence>
<dbReference type="InterPro" id="IPR001453">
    <property type="entry name" value="MoaB/Mog_dom"/>
</dbReference>
<dbReference type="Pfam" id="PF00994">
    <property type="entry name" value="MoCF_biosynth"/>
    <property type="match status" value="1"/>
</dbReference>
<dbReference type="NCBIfam" id="TIGR00200">
    <property type="entry name" value="cinA_nterm"/>
    <property type="match status" value="1"/>
</dbReference>
<dbReference type="InterPro" id="IPR036425">
    <property type="entry name" value="MoaB/Mog-like_dom_sf"/>
</dbReference>
<organism evidence="3 4">
    <name type="scientific">Mycolicibacterium fortuitum subsp. acetamidolyticum</name>
    <dbReference type="NCBI Taxonomy" id="144550"/>
    <lineage>
        <taxon>Bacteria</taxon>
        <taxon>Bacillati</taxon>
        <taxon>Actinomycetota</taxon>
        <taxon>Actinomycetes</taxon>
        <taxon>Mycobacteriales</taxon>
        <taxon>Mycobacteriaceae</taxon>
        <taxon>Mycolicibacterium</taxon>
    </lineage>
</organism>
<reference evidence="3 4" key="1">
    <citation type="journal article" date="2016" name="Genome Announc.">
        <title>Draft Genome Sequences of Five Rapidly Growing Mycobacterium Species, M. thermoresistibile, M. fortuitum subsp. acetamidolyticum, M. canariasense, M. brisbanense, and M. novocastrense.</title>
        <authorList>
            <person name="Katahira K."/>
            <person name="Ogura Y."/>
            <person name="Gotoh Y."/>
            <person name="Hayashi T."/>
        </authorList>
    </citation>
    <scope>NUCLEOTIDE SEQUENCE [LARGE SCALE GENOMIC DNA]</scope>
    <source>
        <strain evidence="3 4">JCM6368</strain>
    </source>
</reference>
<reference evidence="4" key="2">
    <citation type="submission" date="2016-02" db="EMBL/GenBank/DDBJ databases">
        <title>Draft genome sequence of five rapidly growing Mycobacterium species.</title>
        <authorList>
            <person name="Katahira K."/>
            <person name="Gotou Y."/>
            <person name="Iida K."/>
            <person name="Ogura Y."/>
            <person name="Hayashi T."/>
        </authorList>
    </citation>
    <scope>NUCLEOTIDE SEQUENCE [LARGE SCALE GENOMIC DNA]</scope>
    <source>
        <strain evidence="4">JCM6368</strain>
    </source>
</reference>
<feature type="domain" description="MoaB/Mog" evidence="2">
    <location>
        <begin position="13"/>
        <end position="187"/>
    </location>
</feature>
<dbReference type="HAMAP" id="MF_00226_B">
    <property type="entry name" value="CinA_B"/>
    <property type="match status" value="1"/>
</dbReference>
<proteinExistence type="inferred from homology"/>
<dbReference type="NCBIfam" id="TIGR00199">
    <property type="entry name" value="PncC_domain"/>
    <property type="match status" value="1"/>
</dbReference>
<evidence type="ECO:0000313" key="4">
    <source>
        <dbReference type="Proteomes" id="UP000069705"/>
    </source>
</evidence>
<dbReference type="PANTHER" id="PTHR13939">
    <property type="entry name" value="NICOTINAMIDE-NUCLEOTIDE AMIDOHYDROLASE PNCC"/>
    <property type="match status" value="1"/>
</dbReference>
<comment type="caution">
    <text evidence="3">The sequence shown here is derived from an EMBL/GenBank/DDBJ whole genome shotgun (WGS) entry which is preliminary data.</text>
</comment>
<name>A0A100WY48_MYCFO</name>
<dbReference type="PIRSF" id="PIRSF006728">
    <property type="entry name" value="CinA"/>
    <property type="match status" value="1"/>
</dbReference>
<dbReference type="AlphaFoldDB" id="A0A100WY48"/>
<dbReference type="Proteomes" id="UP000069705">
    <property type="component" value="Unassembled WGS sequence"/>
</dbReference>
<evidence type="ECO:0000256" key="1">
    <source>
        <dbReference type="HAMAP-Rule" id="MF_00226"/>
    </source>
</evidence>
<dbReference type="InterPro" id="IPR036653">
    <property type="entry name" value="CinA-like_C"/>
</dbReference>
<dbReference type="InterPro" id="IPR008135">
    <property type="entry name" value="Competence-induced_CinA"/>
</dbReference>
<dbReference type="SUPFAM" id="SSF142433">
    <property type="entry name" value="CinA-like"/>
    <property type="match status" value="1"/>
</dbReference>
<dbReference type="Gene3D" id="3.90.950.20">
    <property type="entry name" value="CinA-like"/>
    <property type="match status" value="1"/>
</dbReference>
<dbReference type="InterPro" id="IPR050101">
    <property type="entry name" value="CinA"/>
</dbReference>
<evidence type="ECO:0000313" key="3">
    <source>
        <dbReference type="EMBL" id="GAT06530.1"/>
    </source>
</evidence>
<evidence type="ECO:0000259" key="2">
    <source>
        <dbReference type="SMART" id="SM00852"/>
    </source>
</evidence>
<dbReference type="EMBL" id="BCSZ01000080">
    <property type="protein sequence ID" value="GAT06530.1"/>
    <property type="molecule type" value="Genomic_DNA"/>
</dbReference>
<dbReference type="InterPro" id="IPR008136">
    <property type="entry name" value="CinA_C"/>
</dbReference>
<comment type="similarity">
    <text evidence="1">Belongs to the CinA family.</text>
</comment>
<dbReference type="PANTHER" id="PTHR13939:SF0">
    <property type="entry name" value="NMN AMIDOHYDROLASE-LIKE PROTEIN YFAY"/>
    <property type="match status" value="1"/>
</dbReference>
<dbReference type="NCBIfam" id="NF001813">
    <property type="entry name" value="PRK00549.1"/>
    <property type="match status" value="1"/>
</dbReference>